<reference evidence="1" key="2">
    <citation type="submission" date="2020-09" db="EMBL/GenBank/DDBJ databases">
        <authorList>
            <person name="Sun Q."/>
            <person name="Zhou Y."/>
        </authorList>
    </citation>
    <scope>NUCLEOTIDE SEQUENCE</scope>
    <source>
        <strain evidence="1">CGMCC 1.15493</strain>
    </source>
</reference>
<name>A0A916YBU0_9HYPH</name>
<comment type="caution">
    <text evidence="1">The sequence shown here is derived from an EMBL/GenBank/DDBJ whole genome shotgun (WGS) entry which is preliminary data.</text>
</comment>
<accession>A0A916YBU0</accession>
<dbReference type="AlphaFoldDB" id="A0A916YBU0"/>
<organism evidence="1 2">
    <name type="scientific">Aureimonas glaciei</name>
    <dbReference type="NCBI Taxonomy" id="1776957"/>
    <lineage>
        <taxon>Bacteria</taxon>
        <taxon>Pseudomonadati</taxon>
        <taxon>Pseudomonadota</taxon>
        <taxon>Alphaproteobacteria</taxon>
        <taxon>Hyphomicrobiales</taxon>
        <taxon>Aurantimonadaceae</taxon>
        <taxon>Aureimonas</taxon>
    </lineage>
</organism>
<dbReference type="RefSeq" id="WP_188854816.1">
    <property type="nucleotide sequence ID" value="NZ_BMJJ01000014.1"/>
</dbReference>
<proteinExistence type="predicted"/>
<evidence type="ECO:0000313" key="1">
    <source>
        <dbReference type="EMBL" id="GGD38306.1"/>
    </source>
</evidence>
<sequence>MTPSELFKTAHRLTRSVVQSGENYRATFGMALRKAYLAAKAAVAPSVERIIAAGSVWAKAGRRRVYFNNLADFLGLEFTHCMGKVSFATFRGKKMETGMASAIFAGLKAAAIWFDLDTETWESRGLDEDYRNAIVAGIYAVA</sequence>
<dbReference type="EMBL" id="BMJJ01000014">
    <property type="protein sequence ID" value="GGD38306.1"/>
    <property type="molecule type" value="Genomic_DNA"/>
</dbReference>
<gene>
    <name evidence="1" type="ORF">GCM10011335_46310</name>
</gene>
<protein>
    <submittedName>
        <fullName evidence="1">Uncharacterized protein</fullName>
    </submittedName>
</protein>
<keyword evidence="2" id="KW-1185">Reference proteome</keyword>
<evidence type="ECO:0000313" key="2">
    <source>
        <dbReference type="Proteomes" id="UP000613160"/>
    </source>
</evidence>
<dbReference type="Proteomes" id="UP000613160">
    <property type="component" value="Unassembled WGS sequence"/>
</dbReference>
<reference evidence="1" key="1">
    <citation type="journal article" date="2014" name="Int. J. Syst. Evol. Microbiol.">
        <title>Complete genome sequence of Corynebacterium casei LMG S-19264T (=DSM 44701T), isolated from a smear-ripened cheese.</title>
        <authorList>
            <consortium name="US DOE Joint Genome Institute (JGI-PGF)"/>
            <person name="Walter F."/>
            <person name="Albersmeier A."/>
            <person name="Kalinowski J."/>
            <person name="Ruckert C."/>
        </authorList>
    </citation>
    <scope>NUCLEOTIDE SEQUENCE</scope>
    <source>
        <strain evidence="1">CGMCC 1.15493</strain>
    </source>
</reference>